<dbReference type="RefSeq" id="WP_240592387.1">
    <property type="nucleotide sequence ID" value="NZ_JAKUDL010000009.1"/>
</dbReference>
<accession>A0AAJ1F284</accession>
<sequence length="171" mass="20660">MNRDWCQRIIISADKAEYEQDRDFKSIAHFVQPTEWGEDMETYEFIIHFYPTYSLLDNDFSFKENRADDGECKLPYQKYLYPWQIWSLSYFDYSGEKIYRLAIQDQSKHTDWDEIDAKNLVLLTGRLLKYLRRHPLSEYQAETLEELEKLNLVAKFCKKHKYTIIAWGADN</sequence>
<protein>
    <submittedName>
        <fullName evidence="1">Uncharacterized protein</fullName>
    </submittedName>
</protein>
<proteinExistence type="predicted"/>
<evidence type="ECO:0000313" key="1">
    <source>
        <dbReference type="EMBL" id="MCH4296332.1"/>
    </source>
</evidence>
<name>A0AAJ1F284_9GAMM</name>
<gene>
    <name evidence="1" type="ORF">MJ923_18630</name>
</gene>
<comment type="caution">
    <text evidence="1">The sequence shown here is derived from an EMBL/GenBank/DDBJ whole genome shotgun (WGS) entry which is preliminary data.</text>
</comment>
<evidence type="ECO:0000313" key="2">
    <source>
        <dbReference type="Proteomes" id="UP001297581"/>
    </source>
</evidence>
<reference evidence="1 2" key="1">
    <citation type="submission" date="2022-02" db="EMBL/GenBank/DDBJ databases">
        <title>The genome sequence of Shewanella sp. 3B26.</title>
        <authorList>
            <person name="Du J."/>
        </authorList>
    </citation>
    <scope>NUCLEOTIDE SEQUENCE [LARGE SCALE GENOMIC DNA]</scope>
    <source>
        <strain evidence="1 2">3B26</strain>
    </source>
</reference>
<organism evidence="1 2">
    <name type="scientific">Shewanella zhuhaiensis</name>
    <dbReference type="NCBI Taxonomy" id="2919576"/>
    <lineage>
        <taxon>Bacteria</taxon>
        <taxon>Pseudomonadati</taxon>
        <taxon>Pseudomonadota</taxon>
        <taxon>Gammaproteobacteria</taxon>
        <taxon>Alteromonadales</taxon>
        <taxon>Shewanellaceae</taxon>
        <taxon>Shewanella</taxon>
    </lineage>
</organism>
<dbReference type="AlphaFoldDB" id="A0AAJ1F284"/>
<dbReference type="EMBL" id="JAKUDL010000009">
    <property type="protein sequence ID" value="MCH4296332.1"/>
    <property type="molecule type" value="Genomic_DNA"/>
</dbReference>
<keyword evidence="2" id="KW-1185">Reference proteome</keyword>
<dbReference type="Proteomes" id="UP001297581">
    <property type="component" value="Unassembled WGS sequence"/>
</dbReference>